<evidence type="ECO:0000256" key="2">
    <source>
        <dbReference type="ARBA" id="ARBA00005417"/>
    </source>
</evidence>
<dbReference type="InterPro" id="IPR039421">
    <property type="entry name" value="Type_1_exporter"/>
</dbReference>
<dbReference type="EMBL" id="JACHBI010000013">
    <property type="protein sequence ID" value="MBB5576567.1"/>
    <property type="molecule type" value="Genomic_DNA"/>
</dbReference>
<dbReference type="Proteomes" id="UP000549882">
    <property type="component" value="Unassembled WGS sequence"/>
</dbReference>
<evidence type="ECO:0000259" key="10">
    <source>
        <dbReference type="PROSITE" id="PS50893"/>
    </source>
</evidence>
<proteinExistence type="inferred from homology"/>
<dbReference type="SUPFAM" id="SSF52540">
    <property type="entry name" value="P-loop containing nucleoside triphosphate hydrolases"/>
    <property type="match status" value="1"/>
</dbReference>
<evidence type="ECO:0000256" key="6">
    <source>
        <dbReference type="ARBA" id="ARBA00022989"/>
    </source>
</evidence>
<keyword evidence="13" id="KW-1185">Reference proteome</keyword>
<evidence type="ECO:0000256" key="4">
    <source>
        <dbReference type="ARBA" id="ARBA00022741"/>
    </source>
</evidence>
<comment type="caution">
    <text evidence="12">The sequence shown here is derived from an EMBL/GenBank/DDBJ whole genome shotgun (WGS) entry which is preliminary data.</text>
</comment>
<dbReference type="InterPro" id="IPR027417">
    <property type="entry name" value="P-loop_NTPase"/>
</dbReference>
<keyword evidence="4" id="KW-0547">Nucleotide-binding</keyword>
<keyword evidence="5 12" id="KW-0067">ATP-binding</keyword>
<dbReference type="Pfam" id="PF00664">
    <property type="entry name" value="ABC_membrane"/>
    <property type="match status" value="1"/>
</dbReference>
<organism evidence="12 13">
    <name type="scientific">Rhizobium paranaense</name>
    <dbReference type="NCBI Taxonomy" id="1650438"/>
    <lineage>
        <taxon>Bacteria</taxon>
        <taxon>Pseudomonadati</taxon>
        <taxon>Pseudomonadota</taxon>
        <taxon>Alphaproteobacteria</taxon>
        <taxon>Hyphomicrobiales</taxon>
        <taxon>Rhizobiaceae</taxon>
        <taxon>Rhizobium/Agrobacterium group</taxon>
        <taxon>Rhizobium</taxon>
    </lineage>
</organism>
<keyword evidence="7 9" id="KW-0472">Membrane</keyword>
<comment type="function">
    <text evidence="8">Part of an ABC transporter complex. Transmembrane domains (TMD) form a pore in the inner membrane and the ATP-binding domain (NBD) is responsible for energy generation.</text>
</comment>
<dbReference type="Gene3D" id="1.20.1560.10">
    <property type="entry name" value="ABC transporter type 1, transmembrane domain"/>
    <property type="match status" value="1"/>
</dbReference>
<dbReference type="Pfam" id="PF00005">
    <property type="entry name" value="ABC_tran"/>
    <property type="match status" value="1"/>
</dbReference>
<dbReference type="PANTHER" id="PTHR43394:SF1">
    <property type="entry name" value="ATP-BINDING CASSETTE SUB-FAMILY B MEMBER 10, MITOCHONDRIAL"/>
    <property type="match status" value="1"/>
</dbReference>
<dbReference type="InterPro" id="IPR003439">
    <property type="entry name" value="ABC_transporter-like_ATP-bd"/>
</dbReference>
<dbReference type="InterPro" id="IPR011527">
    <property type="entry name" value="ABC1_TM_dom"/>
</dbReference>
<feature type="transmembrane region" description="Helical" evidence="9">
    <location>
        <begin position="204"/>
        <end position="226"/>
    </location>
</feature>
<evidence type="ECO:0000259" key="11">
    <source>
        <dbReference type="PROSITE" id="PS50929"/>
    </source>
</evidence>
<dbReference type="PROSITE" id="PS50893">
    <property type="entry name" value="ABC_TRANSPORTER_2"/>
    <property type="match status" value="1"/>
</dbReference>
<dbReference type="GO" id="GO:0015421">
    <property type="term" value="F:ABC-type oligopeptide transporter activity"/>
    <property type="evidence" value="ECO:0007669"/>
    <property type="project" value="TreeGrafter"/>
</dbReference>
<feature type="domain" description="ABC transporter" evidence="10">
    <location>
        <begin position="300"/>
        <end position="536"/>
    </location>
</feature>
<dbReference type="GO" id="GO:0090374">
    <property type="term" value="P:oligopeptide export from mitochondrion"/>
    <property type="evidence" value="ECO:0007669"/>
    <property type="project" value="TreeGrafter"/>
</dbReference>
<dbReference type="FunFam" id="3.40.50.300:FF:000218">
    <property type="entry name" value="Multidrug ABC transporter ATP-binding protein"/>
    <property type="match status" value="1"/>
</dbReference>
<feature type="domain" description="ABC transmembrane type-1" evidence="11">
    <location>
        <begin position="1"/>
        <end position="265"/>
    </location>
</feature>
<dbReference type="PANTHER" id="PTHR43394">
    <property type="entry name" value="ATP-DEPENDENT PERMEASE MDL1, MITOCHONDRIAL"/>
    <property type="match status" value="1"/>
</dbReference>
<comment type="similarity">
    <text evidence="2">Belongs to the ABC transporter superfamily.</text>
</comment>
<dbReference type="Gene3D" id="3.40.50.300">
    <property type="entry name" value="P-loop containing nucleotide triphosphate hydrolases"/>
    <property type="match status" value="1"/>
</dbReference>
<accession>A0A7W8XVY9</accession>
<dbReference type="SMART" id="SM00382">
    <property type="entry name" value="AAA"/>
    <property type="match status" value="1"/>
</dbReference>
<keyword evidence="3 9" id="KW-0812">Transmembrane</keyword>
<dbReference type="GO" id="GO:0005886">
    <property type="term" value="C:plasma membrane"/>
    <property type="evidence" value="ECO:0007669"/>
    <property type="project" value="UniProtKB-SubCell"/>
</dbReference>
<dbReference type="InterPro" id="IPR003593">
    <property type="entry name" value="AAA+_ATPase"/>
</dbReference>
<dbReference type="GO" id="GO:0016887">
    <property type="term" value="F:ATP hydrolysis activity"/>
    <property type="evidence" value="ECO:0007669"/>
    <property type="project" value="InterPro"/>
</dbReference>
<dbReference type="AlphaFoldDB" id="A0A7W8XVY9"/>
<keyword evidence="6 9" id="KW-1133">Transmembrane helix</keyword>
<feature type="transmembrane region" description="Helical" evidence="9">
    <location>
        <begin position="121"/>
        <end position="140"/>
    </location>
</feature>
<name>A0A7W8XVY9_9HYPH</name>
<evidence type="ECO:0000256" key="1">
    <source>
        <dbReference type="ARBA" id="ARBA00004651"/>
    </source>
</evidence>
<dbReference type="SUPFAM" id="SSF90123">
    <property type="entry name" value="ABC transporter transmembrane region"/>
    <property type="match status" value="1"/>
</dbReference>
<dbReference type="InterPro" id="IPR017871">
    <property type="entry name" value="ABC_transporter-like_CS"/>
</dbReference>
<evidence type="ECO:0000256" key="3">
    <source>
        <dbReference type="ARBA" id="ARBA00022692"/>
    </source>
</evidence>
<protein>
    <submittedName>
        <fullName evidence="12">ATP-binding cassette subfamily B protein</fullName>
    </submittedName>
</protein>
<evidence type="ECO:0000256" key="8">
    <source>
        <dbReference type="ARBA" id="ARBA00024725"/>
    </source>
</evidence>
<evidence type="ECO:0000313" key="12">
    <source>
        <dbReference type="EMBL" id="MBB5576567.1"/>
    </source>
</evidence>
<reference evidence="12 13" key="1">
    <citation type="submission" date="2020-08" db="EMBL/GenBank/DDBJ databases">
        <title>Genomic Encyclopedia of Type Strains, Phase IV (KMG-V): Genome sequencing to study the core and pangenomes of soil and plant-associated prokaryotes.</title>
        <authorList>
            <person name="Whitman W."/>
        </authorList>
    </citation>
    <scope>NUCLEOTIDE SEQUENCE [LARGE SCALE GENOMIC DNA]</scope>
    <source>
        <strain evidence="12 13">SEMIA 4064</strain>
    </source>
</reference>
<feature type="transmembrane region" description="Helical" evidence="9">
    <location>
        <begin position="21"/>
        <end position="43"/>
    </location>
</feature>
<evidence type="ECO:0000313" key="13">
    <source>
        <dbReference type="Proteomes" id="UP000549882"/>
    </source>
</evidence>
<dbReference type="PROSITE" id="PS50929">
    <property type="entry name" value="ABC_TM1F"/>
    <property type="match status" value="1"/>
</dbReference>
<evidence type="ECO:0000256" key="5">
    <source>
        <dbReference type="ARBA" id="ARBA00022840"/>
    </source>
</evidence>
<dbReference type="GO" id="GO:0005524">
    <property type="term" value="F:ATP binding"/>
    <property type="evidence" value="ECO:0007669"/>
    <property type="project" value="UniProtKB-KW"/>
</dbReference>
<comment type="subcellular location">
    <subcellularLocation>
        <location evidence="1">Cell membrane</location>
        <topology evidence="1">Multi-pass membrane protein</topology>
    </subcellularLocation>
</comment>
<sequence>MAVRRMIDNGFTQADGAFINRYFLMVMVLAIALAIASALRYYYVTALGERIVTDLRSAVFGHIARLPATFFDCNRSGEIASRLTADAAQVKSAVSLTASVALRNSILCLGALSMMFVTSPGLSAIAIGAIPLIIAPLIVFGRSVRKKSRAAQDSLASASAYAAEIIAANRTLQSFNGEDAAHQKYAGDVEFSYRKAIAAARARACLTGVAITLIFGSVVGVLWIGAHSVLTGTLSAGSLSQFLIYSVIAAGSLGSLSEVWGELAQATGAAGRLFELMQEPTYQRDPRECVPMANPVRGAIDIADVHFSYPGAPTQEILQGLSMRVEPGETVALVGPSGSGKSTVFSMLLGFYDVQAGAISVDGADLRLLSQEDLRRNVSIVPQDVTIFATSIFENIAFGRPGATREEVMAAAVKAQAHDFVVNLPSGYDTVVGERGLTLSGGQRQRLAIARAILKDTPILLLDEATASLDAENEFLVQRGLEELMDNRSTIVIAHRLATVLKADRILVMDKGRIVEEGTHATLLRQGGLYTRLAELQFQTDGSYCEQDAA</sequence>
<dbReference type="CDD" id="cd18575">
    <property type="entry name" value="ABC_6TM_bac_exporter_ABCB8_10_like"/>
    <property type="match status" value="1"/>
</dbReference>
<dbReference type="InterPro" id="IPR036640">
    <property type="entry name" value="ABC1_TM_sf"/>
</dbReference>
<gene>
    <name evidence="12" type="ORF">GGD50_005212</name>
</gene>
<evidence type="ECO:0000256" key="7">
    <source>
        <dbReference type="ARBA" id="ARBA00023136"/>
    </source>
</evidence>
<dbReference type="PROSITE" id="PS00211">
    <property type="entry name" value="ABC_TRANSPORTER_1"/>
    <property type="match status" value="1"/>
</dbReference>
<evidence type="ECO:0000256" key="9">
    <source>
        <dbReference type="SAM" id="Phobius"/>
    </source>
</evidence>